<dbReference type="RefSeq" id="WP_168132433.1">
    <property type="nucleotide sequence ID" value="NZ_BMVZ01000012.1"/>
</dbReference>
<evidence type="ECO:0000256" key="1">
    <source>
        <dbReference type="SAM" id="MobiDB-lite"/>
    </source>
</evidence>
<reference evidence="2 3" key="1">
    <citation type="submission" date="2020-03" db="EMBL/GenBank/DDBJ databases">
        <title>WGS of actinomycetes isolated from Thailand.</title>
        <authorList>
            <person name="Thawai C."/>
        </authorList>
    </citation>
    <scope>NUCLEOTIDE SEQUENCE [LARGE SCALE GENOMIC DNA]</scope>
    <source>
        <strain evidence="2 3">NBRC 13905</strain>
    </source>
</reference>
<keyword evidence="3" id="KW-1185">Reference proteome</keyword>
<comment type="caution">
    <text evidence="2">The sequence shown here is derived from an EMBL/GenBank/DDBJ whole genome shotgun (WGS) entry which is preliminary data.</text>
</comment>
<gene>
    <name evidence="2" type="ORF">HCJ95_24775</name>
</gene>
<organism evidence="2 3">
    <name type="scientific">Streptomyces thermoviolaceus subsp. thermoviolaceus</name>
    <dbReference type="NCBI Taxonomy" id="66860"/>
    <lineage>
        <taxon>Bacteria</taxon>
        <taxon>Bacillati</taxon>
        <taxon>Actinomycetota</taxon>
        <taxon>Actinomycetes</taxon>
        <taxon>Kitasatosporales</taxon>
        <taxon>Streptomycetaceae</taxon>
        <taxon>Streptomyces</taxon>
    </lineage>
</organism>
<evidence type="ECO:0008006" key="4">
    <source>
        <dbReference type="Google" id="ProtNLM"/>
    </source>
</evidence>
<dbReference type="EMBL" id="JAATEL010000041">
    <property type="protein sequence ID" value="NJP17398.1"/>
    <property type="molecule type" value="Genomic_DNA"/>
</dbReference>
<feature type="region of interest" description="Disordered" evidence="1">
    <location>
        <begin position="178"/>
        <end position="252"/>
    </location>
</feature>
<sequence length="252" mass="27434">MEAVVTVFAVIFLLCLLLGAYVTVRAVTAAKRGVDRTIGQARRAVEDHTLRARTLLQPGAAGELAELRLTLRTSLRATEDALRTDASEDPSLRESVALFERLKAHGQELDAELKSLENEPDQAMLAQRLPALRERTRRITRSADSLRWAARDRARHFAEDDLDTLSAQIDIESDALRHWTGTGPQHPTAPPSADPAPPAGAQPSARSGPTATPTEPTHGPATGPDPSRPSLTAPHRRFTPSWMKDARPESTT</sequence>
<evidence type="ECO:0000313" key="3">
    <source>
        <dbReference type="Proteomes" id="UP000635996"/>
    </source>
</evidence>
<evidence type="ECO:0000313" key="2">
    <source>
        <dbReference type="EMBL" id="NJP17398.1"/>
    </source>
</evidence>
<feature type="compositionally biased region" description="Pro residues" evidence="1">
    <location>
        <begin position="187"/>
        <end position="200"/>
    </location>
</feature>
<dbReference type="Proteomes" id="UP000635996">
    <property type="component" value="Unassembled WGS sequence"/>
</dbReference>
<accession>A0ABX0YYA5</accession>
<name>A0ABX0YYA5_STRTL</name>
<proteinExistence type="predicted"/>
<protein>
    <recommendedName>
        <fullName evidence="4">Secreted protein</fullName>
    </recommendedName>
</protein>